<organism evidence="3 4">
    <name type="scientific">Lasiosphaeria hispida</name>
    <dbReference type="NCBI Taxonomy" id="260671"/>
    <lineage>
        <taxon>Eukaryota</taxon>
        <taxon>Fungi</taxon>
        <taxon>Dikarya</taxon>
        <taxon>Ascomycota</taxon>
        <taxon>Pezizomycotina</taxon>
        <taxon>Sordariomycetes</taxon>
        <taxon>Sordariomycetidae</taxon>
        <taxon>Sordariales</taxon>
        <taxon>Lasiosphaeriaceae</taxon>
        <taxon>Lasiosphaeria</taxon>
    </lineage>
</organism>
<accession>A0AAJ0H8U7</accession>
<proteinExistence type="predicted"/>
<evidence type="ECO:0000256" key="1">
    <source>
        <dbReference type="SAM" id="MobiDB-lite"/>
    </source>
</evidence>
<dbReference type="InterPro" id="IPR044926">
    <property type="entry name" value="RGS_subdomain_2"/>
</dbReference>
<evidence type="ECO:0000313" key="3">
    <source>
        <dbReference type="EMBL" id="KAK3343926.1"/>
    </source>
</evidence>
<dbReference type="InterPro" id="IPR036305">
    <property type="entry name" value="RGS_sf"/>
</dbReference>
<dbReference type="PROSITE" id="PS50132">
    <property type="entry name" value="RGS"/>
    <property type="match status" value="1"/>
</dbReference>
<dbReference type="SUPFAM" id="SSF48097">
    <property type="entry name" value="Regulator of G-protein signaling, RGS"/>
    <property type="match status" value="1"/>
</dbReference>
<dbReference type="Pfam" id="PF00615">
    <property type="entry name" value="RGS"/>
    <property type="match status" value="1"/>
</dbReference>
<reference evidence="3" key="2">
    <citation type="submission" date="2023-06" db="EMBL/GenBank/DDBJ databases">
        <authorList>
            <consortium name="Lawrence Berkeley National Laboratory"/>
            <person name="Haridas S."/>
            <person name="Hensen N."/>
            <person name="Bonometti L."/>
            <person name="Westerberg I."/>
            <person name="Brannstrom I.O."/>
            <person name="Guillou S."/>
            <person name="Cros-Aarteil S."/>
            <person name="Calhoun S."/>
            <person name="Kuo A."/>
            <person name="Mondo S."/>
            <person name="Pangilinan J."/>
            <person name="Riley R."/>
            <person name="Labutti K."/>
            <person name="Andreopoulos B."/>
            <person name="Lipzen A."/>
            <person name="Chen C."/>
            <person name="Yanf M."/>
            <person name="Daum C."/>
            <person name="Ng V."/>
            <person name="Clum A."/>
            <person name="Steindorff A."/>
            <person name="Ohm R."/>
            <person name="Martin F."/>
            <person name="Silar P."/>
            <person name="Natvig D."/>
            <person name="Lalanne C."/>
            <person name="Gautier V."/>
            <person name="Ament-Velasquez S.L."/>
            <person name="Kruys A."/>
            <person name="Hutchinson M.I."/>
            <person name="Powell A.J."/>
            <person name="Barry K."/>
            <person name="Miller A.N."/>
            <person name="Grigoriev I.V."/>
            <person name="Debuchy R."/>
            <person name="Gladieux P."/>
            <person name="Thoren M.H."/>
            <person name="Johannesson H."/>
        </authorList>
    </citation>
    <scope>NUCLEOTIDE SEQUENCE</scope>
    <source>
        <strain evidence="3">CBS 955.72</strain>
    </source>
</reference>
<dbReference type="Gene3D" id="1.10.167.10">
    <property type="entry name" value="Regulator of G-protein Signalling 4, domain 2"/>
    <property type="match status" value="1"/>
</dbReference>
<sequence length="609" mass="65953">MPRSRIRGQSPTLMTAIPSPRETSPQPSSVFEDGDGDSAMSTSRPPSMALMPLASAATSPTSPPSLRDILSNTAPPPYTLSAFMAFLSQNHCLETLEFTMDADRYRLAHTDILCEQSTWAGDANEHVCSLWQKLMHAYILPCGPREVNLPAHVRDRLLSLPASPMPPQPDELDDAVTIVYELMNDSVLGPFLASVTPEPEMPEDHMHDPRQARTRLRIPKEPSSLSSTDESSRSPKIGFLPLLNIAWTNDHTSRSGSSSGEPVDREGALSDDTGSTGSPSGNEPMTPPTTPPTSDWGFSTSPGSLHRAISAHSSGWKKMGAKLGLSRKGRNKPVMPISQAPTTTPIEHALPVASNDSVSDEKPQTLRRAVTMYGMNDWEEPHPGKRFSFPLVGSAGGSAGDQVMGLYKIGMAAKGYTPYSNRGRASGPRRLNRPRLRGGAPLKPLRVTTNFQFSAPVHTSQSNSSSDAPILKSSSSDVPTTEYCGRTLEVDLAYADAENRIQRPMSCAIETLTSSELSSPRLSMTDFSNHLNIAFGGGKFDGGEAKCVSPVAYERVTPDQDPYGWEAELNRKFVASDFCPSAYQYRRAGGAKRSLLHRVFSLGPRSAMP</sequence>
<evidence type="ECO:0000259" key="2">
    <source>
        <dbReference type="PROSITE" id="PS50132"/>
    </source>
</evidence>
<feature type="compositionally biased region" description="Basic and acidic residues" evidence="1">
    <location>
        <begin position="202"/>
        <end position="211"/>
    </location>
</feature>
<feature type="region of interest" description="Disordered" evidence="1">
    <location>
        <begin position="1"/>
        <end position="47"/>
    </location>
</feature>
<comment type="caution">
    <text evidence="3">The sequence shown here is derived from an EMBL/GenBank/DDBJ whole genome shotgun (WGS) entry which is preliminary data.</text>
</comment>
<feature type="region of interest" description="Disordered" evidence="1">
    <location>
        <begin position="193"/>
        <end position="235"/>
    </location>
</feature>
<dbReference type="PANTHER" id="PTHR10845:SF267">
    <property type="entry name" value="REGULATOR OF G PROTEIN SIGNALING DOMAIN PROTEIN (AFU_ORTHOLOGUE AFUA_6G06860)"/>
    <property type="match status" value="1"/>
</dbReference>
<reference evidence="3" key="1">
    <citation type="journal article" date="2023" name="Mol. Phylogenet. Evol.">
        <title>Genome-scale phylogeny and comparative genomics of the fungal order Sordariales.</title>
        <authorList>
            <person name="Hensen N."/>
            <person name="Bonometti L."/>
            <person name="Westerberg I."/>
            <person name="Brannstrom I.O."/>
            <person name="Guillou S."/>
            <person name="Cros-Aarteil S."/>
            <person name="Calhoun S."/>
            <person name="Haridas S."/>
            <person name="Kuo A."/>
            <person name="Mondo S."/>
            <person name="Pangilinan J."/>
            <person name="Riley R."/>
            <person name="LaButti K."/>
            <person name="Andreopoulos B."/>
            <person name="Lipzen A."/>
            <person name="Chen C."/>
            <person name="Yan M."/>
            <person name="Daum C."/>
            <person name="Ng V."/>
            <person name="Clum A."/>
            <person name="Steindorff A."/>
            <person name="Ohm R.A."/>
            <person name="Martin F."/>
            <person name="Silar P."/>
            <person name="Natvig D.O."/>
            <person name="Lalanne C."/>
            <person name="Gautier V."/>
            <person name="Ament-Velasquez S.L."/>
            <person name="Kruys A."/>
            <person name="Hutchinson M.I."/>
            <person name="Powell A.J."/>
            <person name="Barry K."/>
            <person name="Miller A.N."/>
            <person name="Grigoriev I.V."/>
            <person name="Debuchy R."/>
            <person name="Gladieux P."/>
            <person name="Hiltunen Thoren M."/>
            <person name="Johannesson H."/>
        </authorList>
    </citation>
    <scope>NUCLEOTIDE SEQUENCE</scope>
    <source>
        <strain evidence="3">CBS 955.72</strain>
    </source>
</reference>
<dbReference type="InterPro" id="IPR016137">
    <property type="entry name" value="RGS"/>
</dbReference>
<feature type="compositionally biased region" description="Low complexity" evidence="1">
    <location>
        <begin position="270"/>
        <end position="281"/>
    </location>
</feature>
<dbReference type="PANTHER" id="PTHR10845">
    <property type="entry name" value="REGULATOR OF G PROTEIN SIGNALING"/>
    <property type="match status" value="1"/>
</dbReference>
<dbReference type="AlphaFoldDB" id="A0AAJ0H8U7"/>
<feature type="region of interest" description="Disordered" evidence="1">
    <location>
        <begin position="418"/>
        <end position="443"/>
    </location>
</feature>
<dbReference type="EMBL" id="JAUIQD010000007">
    <property type="protein sequence ID" value="KAK3343926.1"/>
    <property type="molecule type" value="Genomic_DNA"/>
</dbReference>
<dbReference type="CDD" id="cd07440">
    <property type="entry name" value="RGS"/>
    <property type="match status" value="1"/>
</dbReference>
<name>A0AAJ0H8U7_9PEZI</name>
<protein>
    <recommendedName>
        <fullName evidence="2">RGS domain-containing protein</fullName>
    </recommendedName>
</protein>
<feature type="region of interest" description="Disordered" evidence="1">
    <location>
        <begin position="456"/>
        <end position="479"/>
    </location>
</feature>
<keyword evidence="4" id="KW-1185">Reference proteome</keyword>
<feature type="compositionally biased region" description="Polar residues" evidence="1">
    <location>
        <begin position="249"/>
        <end position="260"/>
    </location>
</feature>
<feature type="region of interest" description="Disordered" evidence="1">
    <location>
        <begin position="249"/>
        <end position="313"/>
    </location>
</feature>
<dbReference type="SMART" id="SM00315">
    <property type="entry name" value="RGS"/>
    <property type="match status" value="1"/>
</dbReference>
<gene>
    <name evidence="3" type="ORF">B0T25DRAFT_464360</name>
</gene>
<feature type="domain" description="RGS" evidence="2">
    <location>
        <begin position="83"/>
        <end position="194"/>
    </location>
</feature>
<evidence type="ECO:0000313" key="4">
    <source>
        <dbReference type="Proteomes" id="UP001275084"/>
    </source>
</evidence>
<dbReference type="Proteomes" id="UP001275084">
    <property type="component" value="Unassembled WGS sequence"/>
</dbReference>